<organism evidence="2 3">
    <name type="scientific">Prosthecobacter dejongeii</name>
    <dbReference type="NCBI Taxonomy" id="48465"/>
    <lineage>
        <taxon>Bacteria</taxon>
        <taxon>Pseudomonadati</taxon>
        <taxon>Verrucomicrobiota</taxon>
        <taxon>Verrucomicrobiia</taxon>
        <taxon>Verrucomicrobiales</taxon>
        <taxon>Verrucomicrobiaceae</taxon>
        <taxon>Prosthecobacter</taxon>
    </lineage>
</organism>
<dbReference type="Pfam" id="PF14086">
    <property type="entry name" value="DUF4266"/>
    <property type="match status" value="1"/>
</dbReference>
<reference evidence="2 3" key="1">
    <citation type="submission" date="2020-08" db="EMBL/GenBank/DDBJ databases">
        <title>Genomic Encyclopedia of Type Strains, Phase IV (KMG-IV): sequencing the most valuable type-strain genomes for metagenomic binning, comparative biology and taxonomic classification.</title>
        <authorList>
            <person name="Goeker M."/>
        </authorList>
    </citation>
    <scope>NUCLEOTIDE SEQUENCE [LARGE SCALE GENOMIC DNA]</scope>
    <source>
        <strain evidence="2 3">DSM 12251</strain>
    </source>
</reference>
<evidence type="ECO:0000313" key="3">
    <source>
        <dbReference type="Proteomes" id="UP000534294"/>
    </source>
</evidence>
<dbReference type="InterPro" id="IPR025362">
    <property type="entry name" value="DUF4266"/>
</dbReference>
<dbReference type="EMBL" id="JACHIF010000001">
    <property type="protein sequence ID" value="MBB5036645.1"/>
    <property type="molecule type" value="Genomic_DNA"/>
</dbReference>
<comment type="caution">
    <text evidence="2">The sequence shown here is derived from an EMBL/GenBank/DDBJ whole genome shotgun (WGS) entry which is preliminary data.</text>
</comment>
<dbReference type="RefSeq" id="WP_184205694.1">
    <property type="nucleotide sequence ID" value="NZ_JACHIF010000001.1"/>
</dbReference>
<protein>
    <recommendedName>
        <fullName evidence="1">DUF4266 domain-containing protein</fullName>
    </recommendedName>
</protein>
<gene>
    <name evidence="2" type="ORF">HNQ64_000879</name>
</gene>
<proteinExistence type="predicted"/>
<accession>A0A7W7YIR0</accession>
<name>A0A7W7YIR0_9BACT</name>
<sequence length="75" mass="7919">MKPRLLFLAVTVAATLSSCSSHLVRVRPFERGNLANPLMSPERDTLFLAMTNHAYFSREASYGGGGVGGGGCGCN</sequence>
<dbReference type="PROSITE" id="PS51257">
    <property type="entry name" value="PROKAR_LIPOPROTEIN"/>
    <property type="match status" value="1"/>
</dbReference>
<dbReference type="AlphaFoldDB" id="A0A7W7YIR0"/>
<evidence type="ECO:0000259" key="1">
    <source>
        <dbReference type="Pfam" id="PF14086"/>
    </source>
</evidence>
<dbReference type="Proteomes" id="UP000534294">
    <property type="component" value="Unassembled WGS sequence"/>
</dbReference>
<keyword evidence="3" id="KW-1185">Reference proteome</keyword>
<feature type="domain" description="DUF4266" evidence="1">
    <location>
        <begin position="26"/>
        <end position="75"/>
    </location>
</feature>
<evidence type="ECO:0000313" key="2">
    <source>
        <dbReference type="EMBL" id="MBB5036645.1"/>
    </source>
</evidence>